<dbReference type="SUPFAM" id="SSF52540">
    <property type="entry name" value="P-loop containing nucleoside triphosphate hydrolases"/>
    <property type="match status" value="1"/>
</dbReference>
<dbReference type="PANTHER" id="PTHR42714:SF6">
    <property type="entry name" value="TRANSLATION INITIATION FACTOR IF-2"/>
    <property type="match status" value="1"/>
</dbReference>
<accession>F4KJV0</accession>
<dbReference type="Proteomes" id="UP000006545">
    <property type="component" value="Chromosome"/>
</dbReference>
<evidence type="ECO:0000313" key="4">
    <source>
        <dbReference type="EMBL" id="AEE12675.1"/>
    </source>
</evidence>
<evidence type="ECO:0000259" key="3">
    <source>
        <dbReference type="Pfam" id="PF18133"/>
    </source>
</evidence>
<dbReference type="NCBIfam" id="TIGR03918">
    <property type="entry name" value="GTP_HydF"/>
    <property type="match status" value="1"/>
</dbReference>
<organism evidence="4 5">
    <name type="scientific">Porphyromonas asaccharolytica (strain ATCC 25260 / DSM 20707 / BCRC 10618 / CCUG 7834 / JCM 6326 / LMG 13178 / VPI 4198 / B440)</name>
    <name type="common">Bacteroides asaccharolyticus</name>
    <dbReference type="NCBI Taxonomy" id="879243"/>
    <lineage>
        <taxon>Bacteria</taxon>
        <taxon>Pseudomonadati</taxon>
        <taxon>Bacteroidota</taxon>
        <taxon>Bacteroidia</taxon>
        <taxon>Bacteroidales</taxon>
        <taxon>Porphyromonadaceae</taxon>
        <taxon>Porphyromonas</taxon>
    </lineage>
</organism>
<dbReference type="CDD" id="cd00880">
    <property type="entry name" value="Era_like"/>
    <property type="match status" value="1"/>
</dbReference>
<sequence length="399" mass="43304">MTPSARETSERKRLLLVGQVNSGKSTLFNRLLRQERSLVSDQAGTTTDSVEKLFELPSVGPILLVDTPGLADDTPLGAERQRVTQLALSSADLVLYLLSCEDSLDTPIIAALRKANVPTLPIIARADLPEQSSWLERQEEIVQCFGHAPLSLRQNDDESLDTLLEKIKQTLHNVSEPTPSLLGNLCQTGDLVLLVMPQDSAAPAGRLILPQVQTIRALLDRGCHALCVTPEQLPTALSQLAAPPQLIITDSQVFATVEPLVPEGCRLTSFSILMSAQRGDLQRLVAGAATIGQLTPSSRLLIAEACTHAPEGEDIGTVKLPRLLRKRIGETLTIEHVSGRDFPEDLTPYDLVIHCGACMFNRRMLVSRQDLATAQQVPMTNYGLAIAYLTGILNKVALP</sequence>
<dbReference type="OrthoDB" id="9811338at2"/>
<dbReference type="InterPro" id="IPR040644">
    <property type="entry name" value="HydF_tetramer"/>
</dbReference>
<dbReference type="Pfam" id="PF01926">
    <property type="entry name" value="MMR_HSR1"/>
    <property type="match status" value="1"/>
</dbReference>
<dbReference type="InterPro" id="IPR006073">
    <property type="entry name" value="GTP-bd"/>
</dbReference>
<dbReference type="GO" id="GO:0002098">
    <property type="term" value="P:tRNA wobble uridine modification"/>
    <property type="evidence" value="ECO:0007669"/>
    <property type="project" value="TreeGrafter"/>
</dbReference>
<feature type="domain" description="Hydrogen maturase F dimerization" evidence="2">
    <location>
        <begin position="181"/>
        <end position="279"/>
    </location>
</feature>
<feature type="domain" description="Hydrogen maturase F tetramerization" evidence="3">
    <location>
        <begin position="283"/>
        <end position="396"/>
    </location>
</feature>
<dbReference type="NCBIfam" id="TIGR00231">
    <property type="entry name" value="small_GTP"/>
    <property type="match status" value="1"/>
</dbReference>
<dbReference type="KEGG" id="pah:Poras_0728"/>
<name>F4KJV0_PORAD</name>
<dbReference type="RefSeq" id="WP_013760212.1">
    <property type="nucleotide sequence ID" value="NC_015501.1"/>
</dbReference>
<keyword evidence="5" id="KW-1185">Reference proteome</keyword>
<dbReference type="InterPro" id="IPR027417">
    <property type="entry name" value="P-loop_NTPase"/>
</dbReference>
<dbReference type="GO" id="GO:0005737">
    <property type="term" value="C:cytoplasm"/>
    <property type="evidence" value="ECO:0007669"/>
    <property type="project" value="TreeGrafter"/>
</dbReference>
<gene>
    <name evidence="4" type="ordered locus">Poras_0728</name>
</gene>
<protein>
    <submittedName>
        <fullName evidence="4">Small GTP-binding protein</fullName>
    </submittedName>
</protein>
<dbReference type="Gene3D" id="3.40.50.300">
    <property type="entry name" value="P-loop containing nucleotide triphosphate hydrolases"/>
    <property type="match status" value="1"/>
</dbReference>
<dbReference type="Pfam" id="PF18128">
    <property type="entry name" value="HydF_dimer"/>
    <property type="match status" value="1"/>
</dbReference>
<evidence type="ECO:0000259" key="1">
    <source>
        <dbReference type="Pfam" id="PF01926"/>
    </source>
</evidence>
<dbReference type="InterPro" id="IPR023873">
    <property type="entry name" value="FeFe-hyd_GTPase_HydF"/>
</dbReference>
<dbReference type="STRING" id="879243.Poras_0728"/>
<dbReference type="Gene3D" id="3.40.50.11410">
    <property type="match status" value="1"/>
</dbReference>
<dbReference type="PANTHER" id="PTHR42714">
    <property type="entry name" value="TRNA MODIFICATION GTPASE GTPBP3"/>
    <property type="match status" value="1"/>
</dbReference>
<evidence type="ECO:0000313" key="5">
    <source>
        <dbReference type="Proteomes" id="UP000006545"/>
    </source>
</evidence>
<dbReference type="GO" id="GO:0030488">
    <property type="term" value="P:tRNA methylation"/>
    <property type="evidence" value="ECO:0007669"/>
    <property type="project" value="TreeGrafter"/>
</dbReference>
<dbReference type="Pfam" id="PF18133">
    <property type="entry name" value="HydF_tetramer"/>
    <property type="match status" value="1"/>
</dbReference>
<dbReference type="HOGENOM" id="CLU_042017_0_0_10"/>
<dbReference type="AlphaFoldDB" id="F4KJV0"/>
<reference evidence="5" key="1">
    <citation type="submission" date="2011-04" db="EMBL/GenBank/DDBJ databases">
        <title>The complete genome of Porphyromonas asaccharolytica DSM 20707.</title>
        <authorList>
            <person name="Lucas S."/>
            <person name="Han J."/>
            <person name="Lapidus A."/>
            <person name="Bruce D."/>
            <person name="Goodwin L."/>
            <person name="Pitluck S."/>
            <person name="Peters L."/>
            <person name="Kyrpides N."/>
            <person name="Mavromatis K."/>
            <person name="Ivanova N."/>
            <person name="Ovchinnikova G."/>
            <person name="Pagani I."/>
            <person name="Lu M."/>
            <person name="Detter J.C."/>
            <person name="Tapia R."/>
            <person name="Han C."/>
            <person name="Land M."/>
            <person name="Hauser L."/>
            <person name="Markowitz V."/>
            <person name="Cheng J.-F."/>
            <person name="Hugenholtz P."/>
            <person name="Woyke T."/>
            <person name="Wu D."/>
            <person name="Gronow S."/>
            <person name="Wellnitz S."/>
            <person name="Brambilla E."/>
            <person name="Klenk H.-P."/>
            <person name="Eisen J.A."/>
        </authorList>
    </citation>
    <scope>NUCLEOTIDE SEQUENCE [LARGE SCALE GENOMIC DNA]</scope>
    <source>
        <strain evidence="5">ATCC 25260 / DSM 20707 / VPI 4198</strain>
    </source>
</reference>
<dbReference type="EMBL" id="CP002689">
    <property type="protein sequence ID" value="AEE12675.1"/>
    <property type="molecule type" value="Genomic_DNA"/>
</dbReference>
<dbReference type="InterPro" id="IPR041606">
    <property type="entry name" value="HydF_dimer"/>
</dbReference>
<evidence type="ECO:0000259" key="2">
    <source>
        <dbReference type="Pfam" id="PF18128"/>
    </source>
</evidence>
<feature type="domain" description="G" evidence="1">
    <location>
        <begin position="14"/>
        <end position="120"/>
    </location>
</feature>
<proteinExistence type="predicted"/>
<dbReference type="Gene3D" id="3.40.50.11420">
    <property type="match status" value="1"/>
</dbReference>
<dbReference type="InterPro" id="IPR005225">
    <property type="entry name" value="Small_GTP-bd"/>
</dbReference>
<dbReference type="GO" id="GO:0005525">
    <property type="term" value="F:GTP binding"/>
    <property type="evidence" value="ECO:0007669"/>
    <property type="project" value="InterPro"/>
</dbReference>
<dbReference type="eggNOG" id="COG0486">
    <property type="taxonomic scope" value="Bacteria"/>
</dbReference>